<dbReference type="PANTHER" id="PTHR43102">
    <property type="entry name" value="SLR1143 PROTEIN"/>
    <property type="match status" value="1"/>
</dbReference>
<evidence type="ECO:0000313" key="2">
    <source>
        <dbReference type="EMBL" id="RUO73673.1"/>
    </source>
</evidence>
<accession>A0A432Z763</accession>
<dbReference type="OrthoDB" id="5620448at2"/>
<sequence>MKTAGLADNEQHRTELLKQLNILDSQKDTGFDQLVELTGLLFSSSMVAVSFVDKERQWFKSSIGLNICETTRDVSFCAHIVEKPQVMVIEDAMLDDRFFDNPLVTEQPFIRFYAGAPIRPFDNEVLGTLCLMDDRPRTFSAEEQRVLTLLAAQAEQLVQLHSARLQIS</sequence>
<dbReference type="Pfam" id="PF01590">
    <property type="entry name" value="GAF"/>
    <property type="match status" value="1"/>
</dbReference>
<name>A0A432Z763_9GAMM</name>
<dbReference type="InterPro" id="IPR029016">
    <property type="entry name" value="GAF-like_dom_sf"/>
</dbReference>
<dbReference type="InterPro" id="IPR003018">
    <property type="entry name" value="GAF"/>
</dbReference>
<dbReference type="PANTHER" id="PTHR43102:SF2">
    <property type="entry name" value="GAF DOMAIN-CONTAINING PROTEIN"/>
    <property type="match status" value="1"/>
</dbReference>
<keyword evidence="3" id="KW-1185">Reference proteome</keyword>
<organism evidence="2 3">
    <name type="scientific">Idiomarina seosinensis</name>
    <dbReference type="NCBI Taxonomy" id="281739"/>
    <lineage>
        <taxon>Bacteria</taxon>
        <taxon>Pseudomonadati</taxon>
        <taxon>Pseudomonadota</taxon>
        <taxon>Gammaproteobacteria</taxon>
        <taxon>Alteromonadales</taxon>
        <taxon>Idiomarinaceae</taxon>
        <taxon>Idiomarina</taxon>
    </lineage>
</organism>
<reference evidence="2 3" key="1">
    <citation type="journal article" date="2011" name="Front. Microbiol.">
        <title>Genomic signatures of strain selection and enhancement in Bacillus atrophaeus var. globigii, a historical biowarfare simulant.</title>
        <authorList>
            <person name="Gibbons H.S."/>
            <person name="Broomall S.M."/>
            <person name="McNew L.A."/>
            <person name="Daligault H."/>
            <person name="Chapman C."/>
            <person name="Bruce D."/>
            <person name="Karavis M."/>
            <person name="Krepps M."/>
            <person name="McGregor P.A."/>
            <person name="Hong C."/>
            <person name="Park K.H."/>
            <person name="Akmal A."/>
            <person name="Feldman A."/>
            <person name="Lin J.S."/>
            <person name="Chang W.E."/>
            <person name="Higgs B.W."/>
            <person name="Demirev P."/>
            <person name="Lindquist J."/>
            <person name="Liem A."/>
            <person name="Fochler E."/>
            <person name="Read T.D."/>
            <person name="Tapia R."/>
            <person name="Johnson S."/>
            <person name="Bishop-Lilly K.A."/>
            <person name="Detter C."/>
            <person name="Han C."/>
            <person name="Sozhamannan S."/>
            <person name="Rosenzweig C.N."/>
            <person name="Skowronski E.W."/>
        </authorList>
    </citation>
    <scope>NUCLEOTIDE SEQUENCE [LARGE SCALE GENOMIC DNA]</scope>
    <source>
        <strain evidence="2 3">CL-SP19</strain>
    </source>
</reference>
<feature type="domain" description="GAF" evidence="1">
    <location>
        <begin position="26"/>
        <end position="168"/>
    </location>
</feature>
<evidence type="ECO:0000259" key="1">
    <source>
        <dbReference type="SMART" id="SM00065"/>
    </source>
</evidence>
<dbReference type="Proteomes" id="UP000287908">
    <property type="component" value="Unassembled WGS sequence"/>
</dbReference>
<protein>
    <recommendedName>
        <fullName evidence="1">GAF domain-containing protein</fullName>
    </recommendedName>
</protein>
<dbReference type="RefSeq" id="WP_126785475.1">
    <property type="nucleotide sequence ID" value="NZ_PIQF01000004.1"/>
</dbReference>
<evidence type="ECO:0000313" key="3">
    <source>
        <dbReference type="Proteomes" id="UP000287908"/>
    </source>
</evidence>
<proteinExistence type="predicted"/>
<comment type="caution">
    <text evidence="2">The sequence shown here is derived from an EMBL/GenBank/DDBJ whole genome shotgun (WGS) entry which is preliminary data.</text>
</comment>
<gene>
    <name evidence="2" type="ORF">CWI81_11660</name>
</gene>
<dbReference type="SUPFAM" id="SSF55781">
    <property type="entry name" value="GAF domain-like"/>
    <property type="match status" value="1"/>
</dbReference>
<dbReference type="Gene3D" id="3.30.450.40">
    <property type="match status" value="1"/>
</dbReference>
<dbReference type="AlphaFoldDB" id="A0A432Z763"/>
<dbReference type="SMART" id="SM00065">
    <property type="entry name" value="GAF"/>
    <property type="match status" value="1"/>
</dbReference>
<dbReference type="EMBL" id="PIQF01000004">
    <property type="protein sequence ID" value="RUO73673.1"/>
    <property type="molecule type" value="Genomic_DNA"/>
</dbReference>